<evidence type="ECO:0000313" key="2">
    <source>
        <dbReference type="EMBL" id="RQG87947.1"/>
    </source>
</evidence>
<dbReference type="OrthoDB" id="172569at2157"/>
<dbReference type="InterPro" id="IPR009799">
    <property type="entry name" value="EthD_dom"/>
</dbReference>
<dbReference type="SUPFAM" id="SSF54909">
    <property type="entry name" value="Dimeric alpha+beta barrel"/>
    <property type="match status" value="1"/>
</dbReference>
<evidence type="ECO:0000259" key="1">
    <source>
        <dbReference type="Pfam" id="PF07110"/>
    </source>
</evidence>
<proteinExistence type="predicted"/>
<evidence type="ECO:0000313" key="3">
    <source>
        <dbReference type="Proteomes" id="UP000273828"/>
    </source>
</evidence>
<dbReference type="Proteomes" id="UP000273828">
    <property type="component" value="Unassembled WGS sequence"/>
</dbReference>
<dbReference type="NCBIfam" id="TIGR02118">
    <property type="entry name" value="EthD family reductase"/>
    <property type="match status" value="1"/>
</dbReference>
<dbReference type="Pfam" id="PF07110">
    <property type="entry name" value="EthD"/>
    <property type="match status" value="1"/>
</dbReference>
<dbReference type="AlphaFoldDB" id="A0A3N6LP03"/>
<feature type="domain" description="EthD" evidence="1">
    <location>
        <begin position="13"/>
        <end position="89"/>
    </location>
</feature>
<dbReference type="InterPro" id="IPR011008">
    <property type="entry name" value="Dimeric_a/b-barrel"/>
</dbReference>
<dbReference type="GO" id="GO:0016491">
    <property type="term" value="F:oxidoreductase activity"/>
    <property type="evidence" value="ECO:0007669"/>
    <property type="project" value="InterPro"/>
</dbReference>
<accession>A0A3N6LP03</accession>
<gene>
    <name evidence="2" type="ORF">EA462_13880</name>
</gene>
<sequence>MYKAVFMLSRAADLTQEEFVEYWETKHAPIATEIPNLERYAICPATDPEKSPHDGMAELAFESEDDLYAALDSDEFGRVQRDAGEFSDPDSVEFMIVDERAQTETDD</sequence>
<dbReference type="Gene3D" id="3.30.70.100">
    <property type="match status" value="1"/>
</dbReference>
<reference evidence="2 3" key="1">
    <citation type="submission" date="2018-10" db="EMBL/GenBank/DDBJ databases">
        <title>Natrarchaeobius chitinivorans gen. nov., sp. nov., and Natrarchaeobius haloalkaliphilus sp. nov., alkaliphilic, chitin-utilizing haloarchaea from hypersaline alkaline lakes.</title>
        <authorList>
            <person name="Sorokin D.Y."/>
            <person name="Elcheninov A.G."/>
            <person name="Kostrikina N.A."/>
            <person name="Bale N.J."/>
            <person name="Sinninghe Damste J.S."/>
            <person name="Khijniak T.V."/>
            <person name="Kublanov I.V."/>
            <person name="Toshchakov S.V."/>
        </authorList>
    </citation>
    <scope>NUCLEOTIDE SEQUENCE [LARGE SCALE GENOMIC DNA]</scope>
    <source>
        <strain evidence="2 3">AArcht-Sl</strain>
    </source>
</reference>
<protein>
    <submittedName>
        <fullName evidence="2">EthD family reductase</fullName>
    </submittedName>
</protein>
<dbReference type="RefSeq" id="WP_124179147.1">
    <property type="nucleotide sequence ID" value="NZ_REFY01000005.1"/>
</dbReference>
<organism evidence="2 3">
    <name type="scientific">Natrarchaeobius halalkaliphilus</name>
    <dbReference type="NCBI Taxonomy" id="1679091"/>
    <lineage>
        <taxon>Archaea</taxon>
        <taxon>Methanobacteriati</taxon>
        <taxon>Methanobacteriota</taxon>
        <taxon>Stenosarchaea group</taxon>
        <taxon>Halobacteria</taxon>
        <taxon>Halobacteriales</taxon>
        <taxon>Natrialbaceae</taxon>
        <taxon>Natrarchaeobius</taxon>
    </lineage>
</organism>
<dbReference type="EMBL" id="REFY01000005">
    <property type="protein sequence ID" value="RQG87947.1"/>
    <property type="molecule type" value="Genomic_DNA"/>
</dbReference>
<keyword evidence="3" id="KW-1185">Reference proteome</keyword>
<name>A0A3N6LP03_9EURY</name>
<comment type="caution">
    <text evidence="2">The sequence shown here is derived from an EMBL/GenBank/DDBJ whole genome shotgun (WGS) entry which is preliminary data.</text>
</comment>